<protein>
    <submittedName>
        <fullName evidence="8">(2Fe-2S)-binding protein</fullName>
    </submittedName>
</protein>
<proteinExistence type="predicted"/>
<keyword evidence="9" id="KW-1185">Reference proteome</keyword>
<keyword evidence="5" id="KW-0411">Iron-sulfur</keyword>
<gene>
    <name evidence="8" type="ORF">ETD86_12345</name>
</gene>
<dbReference type="InterPro" id="IPR002888">
    <property type="entry name" value="2Fe-2S-bd"/>
</dbReference>
<dbReference type="PANTHER" id="PTHR45331:SF2">
    <property type="entry name" value="OXIDOREDUCTASE WITH IRON-SULFUR SUBUNIT"/>
    <property type="match status" value="1"/>
</dbReference>
<dbReference type="Pfam" id="PF01799">
    <property type="entry name" value="Fer2_2"/>
    <property type="match status" value="1"/>
</dbReference>
<evidence type="ECO:0000313" key="9">
    <source>
        <dbReference type="Proteomes" id="UP000309128"/>
    </source>
</evidence>
<evidence type="ECO:0000256" key="1">
    <source>
        <dbReference type="ARBA" id="ARBA00022714"/>
    </source>
</evidence>
<keyword evidence="2" id="KW-0479">Metal-binding</keyword>
<dbReference type="FunFam" id="3.10.20.30:FF:000020">
    <property type="entry name" value="Xanthine dehydrogenase iron-sulfur subunit"/>
    <property type="match status" value="1"/>
</dbReference>
<dbReference type="Gene3D" id="3.10.20.30">
    <property type="match status" value="1"/>
</dbReference>
<keyword evidence="4" id="KW-0408">Iron</keyword>
<keyword evidence="3" id="KW-0560">Oxidoreductase</keyword>
<organism evidence="8 9">
    <name type="scientific">Nonomuraea turkmeniaca</name>
    <dbReference type="NCBI Taxonomy" id="103838"/>
    <lineage>
        <taxon>Bacteria</taxon>
        <taxon>Bacillati</taxon>
        <taxon>Actinomycetota</taxon>
        <taxon>Actinomycetes</taxon>
        <taxon>Streptosporangiales</taxon>
        <taxon>Streptosporangiaceae</taxon>
        <taxon>Nonomuraea</taxon>
    </lineage>
</organism>
<dbReference type="InterPro" id="IPR006058">
    <property type="entry name" value="2Fe2S_fd_BS"/>
</dbReference>
<reference evidence="8 9" key="1">
    <citation type="submission" date="2019-05" db="EMBL/GenBank/DDBJ databases">
        <title>Draft genome sequence of Nonomuraea turkmeniaca DSM 43926.</title>
        <authorList>
            <person name="Saricaoglu S."/>
            <person name="Isik K."/>
        </authorList>
    </citation>
    <scope>NUCLEOTIDE SEQUENCE [LARGE SCALE GENOMIC DNA]</scope>
    <source>
        <strain evidence="8 9">DSM 43926</strain>
    </source>
</reference>
<comment type="pathway">
    <text evidence="6">Alkaloid degradation; nicotine degradation.</text>
</comment>
<dbReference type="GO" id="GO:0016903">
    <property type="term" value="F:oxidoreductase activity, acting on the aldehyde or oxo group of donors"/>
    <property type="evidence" value="ECO:0007669"/>
    <property type="project" value="TreeGrafter"/>
</dbReference>
<keyword evidence="1" id="KW-0001">2Fe-2S</keyword>
<dbReference type="InterPro" id="IPR052914">
    <property type="entry name" value="Aldehyde_Oxdr_Iron-Sulfur"/>
</dbReference>
<name>A0A5S4FNH9_9ACTN</name>
<sequence length="216" mass="22067">MEERILAEPSDAAAVSTEFEPTRRTVIAAMTAGVGGAVVVGGSTVAAPVLAAEEAVAAGTPPSGRLSLAVNGERHTVTVDNRASLLDLLREQLGLTGSKKGCNAGACGACTVLVDGRRVNSCLTLAVRLEGAEVTTIEGLAPGDGDLHPLQQAFIDQDAFQCGFCTPGQIMSGVGCIQEGRTGSAAEVREWMSGNLCRCGCYVKIVRAVGQAAHGK</sequence>
<evidence type="ECO:0000256" key="4">
    <source>
        <dbReference type="ARBA" id="ARBA00023004"/>
    </source>
</evidence>
<dbReference type="CDD" id="cd00207">
    <property type="entry name" value="fer2"/>
    <property type="match status" value="1"/>
</dbReference>
<evidence type="ECO:0000256" key="3">
    <source>
        <dbReference type="ARBA" id="ARBA00023002"/>
    </source>
</evidence>
<dbReference type="GO" id="GO:0046872">
    <property type="term" value="F:metal ion binding"/>
    <property type="evidence" value="ECO:0007669"/>
    <property type="project" value="UniProtKB-KW"/>
</dbReference>
<dbReference type="InterPro" id="IPR001041">
    <property type="entry name" value="2Fe-2S_ferredoxin-type"/>
</dbReference>
<dbReference type="InterPro" id="IPR036010">
    <property type="entry name" value="2Fe-2S_ferredoxin-like_sf"/>
</dbReference>
<accession>A0A5S4FNH9</accession>
<evidence type="ECO:0000256" key="6">
    <source>
        <dbReference type="ARBA" id="ARBA00060707"/>
    </source>
</evidence>
<comment type="caution">
    <text evidence="8">The sequence shown here is derived from an EMBL/GenBank/DDBJ whole genome shotgun (WGS) entry which is preliminary data.</text>
</comment>
<dbReference type="EMBL" id="VCKY01000032">
    <property type="protein sequence ID" value="TMR22225.1"/>
    <property type="molecule type" value="Genomic_DNA"/>
</dbReference>
<dbReference type="InterPro" id="IPR012675">
    <property type="entry name" value="Beta-grasp_dom_sf"/>
</dbReference>
<dbReference type="PROSITE" id="PS00197">
    <property type="entry name" value="2FE2S_FER_1"/>
    <property type="match status" value="1"/>
</dbReference>
<evidence type="ECO:0000313" key="8">
    <source>
        <dbReference type="EMBL" id="TMR22225.1"/>
    </source>
</evidence>
<dbReference type="FunFam" id="1.10.150.120:FF:000003">
    <property type="entry name" value="Carbon monoxide dehydrogenase, small subunit"/>
    <property type="match status" value="1"/>
</dbReference>
<dbReference type="AlphaFoldDB" id="A0A5S4FNH9"/>
<dbReference type="GO" id="GO:0051537">
    <property type="term" value="F:2 iron, 2 sulfur cluster binding"/>
    <property type="evidence" value="ECO:0007669"/>
    <property type="project" value="UniProtKB-KW"/>
</dbReference>
<dbReference type="SUPFAM" id="SSF47741">
    <property type="entry name" value="CO dehydrogenase ISP C-domain like"/>
    <property type="match status" value="1"/>
</dbReference>
<dbReference type="InterPro" id="IPR036884">
    <property type="entry name" value="2Fe-2S-bd_dom_sf"/>
</dbReference>
<feature type="domain" description="2Fe-2S ferredoxin-type" evidence="7">
    <location>
        <begin position="64"/>
        <end position="140"/>
    </location>
</feature>
<evidence type="ECO:0000256" key="5">
    <source>
        <dbReference type="ARBA" id="ARBA00023014"/>
    </source>
</evidence>
<dbReference type="SUPFAM" id="SSF54292">
    <property type="entry name" value="2Fe-2S ferredoxin-like"/>
    <property type="match status" value="1"/>
</dbReference>
<dbReference type="PROSITE" id="PS51085">
    <property type="entry name" value="2FE2S_FER_2"/>
    <property type="match status" value="1"/>
</dbReference>
<dbReference type="RefSeq" id="WP_138666269.1">
    <property type="nucleotide sequence ID" value="NZ_VCKY01000032.1"/>
</dbReference>
<dbReference type="Pfam" id="PF00111">
    <property type="entry name" value="Fer2"/>
    <property type="match status" value="1"/>
</dbReference>
<evidence type="ECO:0000256" key="2">
    <source>
        <dbReference type="ARBA" id="ARBA00022723"/>
    </source>
</evidence>
<dbReference type="PANTHER" id="PTHR45331">
    <property type="entry name" value="OXIDOREDUCTASE, IRON-SULPHUR BINDING SUBUNIT-RELATED-RELATED"/>
    <property type="match status" value="1"/>
</dbReference>
<dbReference type="OrthoDB" id="3530637at2"/>
<evidence type="ECO:0000259" key="7">
    <source>
        <dbReference type="PROSITE" id="PS51085"/>
    </source>
</evidence>
<dbReference type="Gene3D" id="1.10.150.120">
    <property type="entry name" value="[2Fe-2S]-binding domain"/>
    <property type="match status" value="1"/>
</dbReference>
<dbReference type="Proteomes" id="UP000309128">
    <property type="component" value="Unassembled WGS sequence"/>
</dbReference>